<evidence type="ECO:0000256" key="1">
    <source>
        <dbReference type="SAM" id="MobiDB-lite"/>
    </source>
</evidence>
<dbReference type="KEGG" id="spii:G7077_08050"/>
<dbReference type="Pfam" id="PF09339">
    <property type="entry name" value="HTH_IclR"/>
    <property type="match status" value="1"/>
</dbReference>
<dbReference type="GO" id="GO:0003677">
    <property type="term" value="F:DNA binding"/>
    <property type="evidence" value="ECO:0007669"/>
    <property type="project" value="InterPro"/>
</dbReference>
<dbReference type="Proteomes" id="UP000503222">
    <property type="component" value="Chromosome"/>
</dbReference>
<sequence length="162" mass="17741">MADLSSGPEKPANSNEGSDDLLSILKREADEAIHRIAKSLQISSIPKTGLNSIGKYRLVCQAYEARRARPLFFASNLFAEPAWDILLAMFREYLAARPTTVADVVRSSDVQESSARRWLSALIDAGLVEQSEGDLVALTSNGVAQLDAYIQHLHSNALMRVV</sequence>
<dbReference type="EMBL" id="CP049869">
    <property type="protein sequence ID" value="QIK78853.1"/>
    <property type="molecule type" value="Genomic_DNA"/>
</dbReference>
<keyword evidence="4" id="KW-1185">Reference proteome</keyword>
<dbReference type="SUPFAM" id="SSF46785">
    <property type="entry name" value="Winged helix' DNA-binding domain"/>
    <property type="match status" value="1"/>
</dbReference>
<dbReference type="GO" id="GO:0006355">
    <property type="term" value="P:regulation of DNA-templated transcription"/>
    <property type="evidence" value="ECO:0007669"/>
    <property type="project" value="InterPro"/>
</dbReference>
<dbReference type="Gene3D" id="1.10.10.10">
    <property type="entry name" value="Winged helix-like DNA-binding domain superfamily/Winged helix DNA-binding domain"/>
    <property type="match status" value="1"/>
</dbReference>
<organism evidence="3 4">
    <name type="scientific">Sphingomonas piscis</name>
    <dbReference type="NCBI Taxonomy" id="2714943"/>
    <lineage>
        <taxon>Bacteria</taxon>
        <taxon>Pseudomonadati</taxon>
        <taxon>Pseudomonadota</taxon>
        <taxon>Alphaproteobacteria</taxon>
        <taxon>Sphingomonadales</taxon>
        <taxon>Sphingomonadaceae</taxon>
        <taxon>Sphingomonas</taxon>
    </lineage>
</organism>
<dbReference type="AlphaFoldDB" id="A0A6G7YQ38"/>
<gene>
    <name evidence="3" type="ORF">G7077_08050</name>
</gene>
<dbReference type="RefSeq" id="WP_166411243.1">
    <property type="nucleotide sequence ID" value="NZ_CP049869.1"/>
</dbReference>
<dbReference type="InterPro" id="IPR036388">
    <property type="entry name" value="WH-like_DNA-bd_sf"/>
</dbReference>
<dbReference type="InterPro" id="IPR036390">
    <property type="entry name" value="WH_DNA-bd_sf"/>
</dbReference>
<reference evidence="3 4" key="1">
    <citation type="submission" date="2020-03" db="EMBL/GenBank/DDBJ databases">
        <title>Sphingomonas sp. nov., isolated from fish.</title>
        <authorList>
            <person name="Hyun D.-W."/>
            <person name="Bae J.-W."/>
        </authorList>
    </citation>
    <scope>NUCLEOTIDE SEQUENCE [LARGE SCALE GENOMIC DNA]</scope>
    <source>
        <strain evidence="3 4">HDW15B</strain>
    </source>
</reference>
<proteinExistence type="predicted"/>
<accession>A0A6G7YQ38</accession>
<evidence type="ECO:0000313" key="3">
    <source>
        <dbReference type="EMBL" id="QIK78853.1"/>
    </source>
</evidence>
<evidence type="ECO:0000313" key="4">
    <source>
        <dbReference type="Proteomes" id="UP000503222"/>
    </source>
</evidence>
<protein>
    <submittedName>
        <fullName evidence="3">Helix-turn-helix domain-containing protein</fullName>
    </submittedName>
</protein>
<name>A0A6G7YQ38_9SPHN</name>
<feature type="domain" description="HTH iclR-type" evidence="2">
    <location>
        <begin position="94"/>
        <end position="131"/>
    </location>
</feature>
<evidence type="ECO:0000259" key="2">
    <source>
        <dbReference type="Pfam" id="PF09339"/>
    </source>
</evidence>
<dbReference type="InterPro" id="IPR005471">
    <property type="entry name" value="Tscrpt_reg_IclR_N"/>
</dbReference>
<feature type="region of interest" description="Disordered" evidence="1">
    <location>
        <begin position="1"/>
        <end position="20"/>
    </location>
</feature>